<keyword evidence="2" id="KW-1133">Transmembrane helix</keyword>
<keyword evidence="2" id="KW-0812">Transmembrane</keyword>
<reference evidence="3 4" key="1">
    <citation type="journal article" date="2005" name="Nucleic Acids Res.">
        <title>The genome sequence of Xanthomonas oryzae pathovar oryzae KACC10331, the bacterial blight pathogen of rice.</title>
        <authorList>
            <person name="Lee B.M."/>
            <person name="Park Y.J."/>
            <person name="Park D.S."/>
            <person name="Kang H.W."/>
            <person name="Kim J.G."/>
            <person name="Song E.S."/>
            <person name="Park I.C."/>
            <person name="Yoon U.H."/>
            <person name="Hahn J.H."/>
            <person name="Koo B.S."/>
            <person name="Lee G.B."/>
            <person name="Kim H."/>
            <person name="Park H.S."/>
            <person name="Yoon K.O."/>
            <person name="Kim J.H."/>
            <person name="Jung C.H."/>
            <person name="Koh N.H."/>
            <person name="Seo J.S."/>
            <person name="Go S.J."/>
        </authorList>
    </citation>
    <scope>NUCLEOTIDE SEQUENCE [LARGE SCALE GENOMIC DNA]</scope>
    <source>
        <strain evidence="4">KACC10331 / KXO85</strain>
    </source>
</reference>
<dbReference type="STRING" id="291331.XOO4602"/>
<dbReference type="Gene3D" id="1.20.1600.10">
    <property type="entry name" value="Outer membrane efflux proteins (OEP)"/>
    <property type="match status" value="1"/>
</dbReference>
<dbReference type="PANTHER" id="PTHR30203:SF21">
    <property type="entry name" value="OUTER MEMBRANE COMPONENT OF MULTIDRUG EFFLUX PUMP-RELATED"/>
    <property type="match status" value="1"/>
</dbReference>
<evidence type="ECO:0000256" key="2">
    <source>
        <dbReference type="SAM" id="Phobius"/>
    </source>
</evidence>
<evidence type="ECO:0000313" key="3">
    <source>
        <dbReference type="EMBL" id="AAW77856.1"/>
    </source>
</evidence>
<keyword evidence="2" id="KW-0472">Membrane</keyword>
<dbReference type="KEGG" id="xoo:XOO4602"/>
<dbReference type="AlphaFoldDB" id="Q5GTW7"/>
<sequence length="225" mass="24503">MRDRAAGRPVFPYPLDAIVKTLIKTAGPALLTLAMVVVAALVLRYLWREYMQAPWTRDAHVGVDVMQLAIDPARVSVAAQVAGSDLEICNANHELQVPSSGAHARVRATEAGADAALAQFDHTVLQALREVQTTLSRYAQDLDRLHLLEQAQQQAELALSQNRRLYQSGRTPYLSSLDAERTLATADMTLANAQAQVSQDQIQLFLTLDGGWDAAAGRSDTTTAR</sequence>
<feature type="transmembrane region" description="Helical" evidence="2">
    <location>
        <begin position="29"/>
        <end position="47"/>
    </location>
</feature>
<evidence type="ECO:0000256" key="1">
    <source>
        <dbReference type="ARBA" id="ARBA00007613"/>
    </source>
</evidence>
<dbReference type="Pfam" id="PF02321">
    <property type="entry name" value="OEP"/>
    <property type="match status" value="1"/>
</dbReference>
<proteinExistence type="inferred from homology"/>
<comment type="similarity">
    <text evidence="1">Belongs to the outer membrane factor (OMF) (TC 1.B.17) family.</text>
</comment>
<gene>
    <name evidence="3" type="primary">nodT</name>
    <name evidence="3" type="ordered locus">XOO4602</name>
</gene>
<dbReference type="Proteomes" id="UP000006735">
    <property type="component" value="Chromosome"/>
</dbReference>
<accession>Q5GTW7</accession>
<dbReference type="PANTHER" id="PTHR30203">
    <property type="entry name" value="OUTER MEMBRANE CATION EFFLUX PROTEIN"/>
    <property type="match status" value="1"/>
</dbReference>
<dbReference type="EMBL" id="AE013598">
    <property type="protein sequence ID" value="AAW77856.1"/>
    <property type="molecule type" value="Genomic_DNA"/>
</dbReference>
<dbReference type="InterPro" id="IPR003423">
    <property type="entry name" value="OMP_efflux"/>
</dbReference>
<evidence type="ECO:0000313" key="4">
    <source>
        <dbReference type="Proteomes" id="UP000006735"/>
    </source>
</evidence>
<dbReference type="HOGENOM" id="CLU_107184_0_0_6"/>
<dbReference type="SUPFAM" id="SSF56954">
    <property type="entry name" value="Outer membrane efflux proteins (OEP)"/>
    <property type="match status" value="1"/>
</dbReference>
<dbReference type="InterPro" id="IPR010131">
    <property type="entry name" value="MdtP/NodT-like"/>
</dbReference>
<protein>
    <submittedName>
        <fullName evidence="3">Outer membrane efflux protein</fullName>
    </submittedName>
</protein>
<keyword evidence="4" id="KW-1185">Reference proteome</keyword>
<dbReference type="GO" id="GO:0015562">
    <property type="term" value="F:efflux transmembrane transporter activity"/>
    <property type="evidence" value="ECO:0007669"/>
    <property type="project" value="InterPro"/>
</dbReference>
<name>Q5GTW7_XANOR</name>
<organism evidence="3 4">
    <name type="scientific">Xanthomonas oryzae pv. oryzae (strain KACC10331 / KXO85)</name>
    <dbReference type="NCBI Taxonomy" id="291331"/>
    <lineage>
        <taxon>Bacteria</taxon>
        <taxon>Pseudomonadati</taxon>
        <taxon>Pseudomonadota</taxon>
        <taxon>Gammaproteobacteria</taxon>
        <taxon>Lysobacterales</taxon>
        <taxon>Lysobacteraceae</taxon>
        <taxon>Xanthomonas</taxon>
    </lineage>
</organism>